<dbReference type="InterPro" id="IPR043131">
    <property type="entry name" value="BCAT-like_N"/>
</dbReference>
<dbReference type="GO" id="GO:0005829">
    <property type="term" value="C:cytosol"/>
    <property type="evidence" value="ECO:0007669"/>
    <property type="project" value="TreeGrafter"/>
</dbReference>
<comment type="pathway">
    <text evidence="7">Cofactor biosynthesis; tetrahydrofolate biosynthesis; 4-aminobenzoate from chorismate: step 2/2.</text>
</comment>
<dbReference type="InterPro" id="IPR001544">
    <property type="entry name" value="Aminotrans_IV"/>
</dbReference>
<proteinExistence type="inferred from homology"/>
<evidence type="ECO:0000256" key="8">
    <source>
        <dbReference type="ARBA" id="ARBA00035676"/>
    </source>
</evidence>
<keyword evidence="4" id="KW-0663">Pyridoxal phosphate</keyword>
<reference evidence="10 11" key="1">
    <citation type="submission" date="2019-03" db="EMBL/GenBank/DDBJ databases">
        <title>Genomic Encyclopedia of Type Strains, Phase III (KMG-III): the genomes of soil and plant-associated and newly described type strains.</title>
        <authorList>
            <person name="Whitman W."/>
        </authorList>
    </citation>
    <scope>NUCLEOTIDE SEQUENCE [LARGE SCALE GENOMIC DNA]</scope>
    <source>
        <strain evidence="10 11">CECT 8976</strain>
    </source>
</reference>
<organism evidence="10 11">
    <name type="scientific">Paludibacterium purpuratum</name>
    <dbReference type="NCBI Taxonomy" id="1144873"/>
    <lineage>
        <taxon>Bacteria</taxon>
        <taxon>Pseudomonadati</taxon>
        <taxon>Pseudomonadota</taxon>
        <taxon>Betaproteobacteria</taxon>
        <taxon>Neisseriales</taxon>
        <taxon>Chromobacteriaceae</taxon>
        <taxon>Paludibacterium</taxon>
    </lineage>
</organism>
<evidence type="ECO:0000256" key="3">
    <source>
        <dbReference type="ARBA" id="ARBA00011738"/>
    </source>
</evidence>
<dbReference type="EMBL" id="SNZP01000001">
    <property type="protein sequence ID" value="TDR82828.1"/>
    <property type="molecule type" value="Genomic_DNA"/>
</dbReference>
<protein>
    <recommendedName>
        <fullName evidence="8">aminodeoxychorismate lyase</fullName>
        <ecNumber evidence="8">4.1.3.38</ecNumber>
    </recommendedName>
</protein>
<evidence type="ECO:0000256" key="5">
    <source>
        <dbReference type="ARBA" id="ARBA00022909"/>
    </source>
</evidence>
<dbReference type="GO" id="GO:0008153">
    <property type="term" value="P:4-aminobenzoate biosynthetic process"/>
    <property type="evidence" value="ECO:0007669"/>
    <property type="project" value="TreeGrafter"/>
</dbReference>
<dbReference type="InterPro" id="IPR036038">
    <property type="entry name" value="Aminotransferase-like"/>
</dbReference>
<comment type="catalytic activity">
    <reaction evidence="9">
        <text>4-amino-4-deoxychorismate = 4-aminobenzoate + pyruvate + H(+)</text>
        <dbReference type="Rhea" id="RHEA:16201"/>
        <dbReference type="ChEBI" id="CHEBI:15361"/>
        <dbReference type="ChEBI" id="CHEBI:15378"/>
        <dbReference type="ChEBI" id="CHEBI:17836"/>
        <dbReference type="ChEBI" id="CHEBI:58406"/>
        <dbReference type="EC" id="4.1.3.38"/>
    </reaction>
</comment>
<comment type="caution">
    <text evidence="10">The sequence shown here is derived from an EMBL/GenBank/DDBJ whole genome shotgun (WGS) entry which is preliminary data.</text>
</comment>
<dbReference type="EC" id="4.1.3.38" evidence="8"/>
<dbReference type="AlphaFoldDB" id="A0A4R7BCZ3"/>
<dbReference type="PANTHER" id="PTHR42743:SF2">
    <property type="entry name" value="AMINODEOXYCHORISMATE LYASE"/>
    <property type="match status" value="1"/>
</dbReference>
<sequence length="268" mass="29006">MMLINGVPADRISADDRGLAFGDGVFRTLQCRDGTPCLWPWQFACLTRDAARLGLPVPDESLLLAELAAACAGLPSAVAKITLTRGSGPRGYAIPAQASATRIVAAHGWTGYPERHARDGVALTWCALRLGLQPRLAGIKHLNRLESVMAKSELPEAFAEGVLLDSDGTVVEGTLSNVFVLHDGRWQTPLLDRCGVAGALRDWVMSQVPVEQVRLLPQDLLRADLLFVCNSLAGIWPVASLDERRWRDFAPVRPLQAALAQEYAARPA</sequence>
<evidence type="ECO:0000256" key="7">
    <source>
        <dbReference type="ARBA" id="ARBA00035633"/>
    </source>
</evidence>
<name>A0A4R7BCZ3_9NEIS</name>
<dbReference type="Proteomes" id="UP000295611">
    <property type="component" value="Unassembled WGS sequence"/>
</dbReference>
<evidence type="ECO:0000256" key="9">
    <source>
        <dbReference type="ARBA" id="ARBA00049529"/>
    </source>
</evidence>
<accession>A0A4R7BCZ3</accession>
<keyword evidence="11" id="KW-1185">Reference proteome</keyword>
<comment type="similarity">
    <text evidence="2">Belongs to the class-IV pyridoxal-phosphate-dependent aminotransferase family.</text>
</comment>
<dbReference type="SUPFAM" id="SSF56752">
    <property type="entry name" value="D-aminoacid aminotransferase-like PLP-dependent enzymes"/>
    <property type="match status" value="1"/>
</dbReference>
<dbReference type="GO" id="GO:0030170">
    <property type="term" value="F:pyridoxal phosphate binding"/>
    <property type="evidence" value="ECO:0007669"/>
    <property type="project" value="InterPro"/>
</dbReference>
<keyword evidence="6 10" id="KW-0456">Lyase</keyword>
<dbReference type="NCBIfam" id="TIGR03461">
    <property type="entry name" value="pabC_Proteo"/>
    <property type="match status" value="1"/>
</dbReference>
<evidence type="ECO:0000256" key="6">
    <source>
        <dbReference type="ARBA" id="ARBA00023239"/>
    </source>
</evidence>
<comment type="subunit">
    <text evidence="3">Homodimer.</text>
</comment>
<dbReference type="Gene3D" id="3.30.470.10">
    <property type="match status" value="1"/>
</dbReference>
<dbReference type="GO" id="GO:0046656">
    <property type="term" value="P:folic acid biosynthetic process"/>
    <property type="evidence" value="ECO:0007669"/>
    <property type="project" value="UniProtKB-KW"/>
</dbReference>
<evidence type="ECO:0000256" key="1">
    <source>
        <dbReference type="ARBA" id="ARBA00001933"/>
    </source>
</evidence>
<dbReference type="InterPro" id="IPR043132">
    <property type="entry name" value="BCAT-like_C"/>
</dbReference>
<evidence type="ECO:0000313" key="11">
    <source>
        <dbReference type="Proteomes" id="UP000295611"/>
    </source>
</evidence>
<dbReference type="RefSeq" id="WP_208108171.1">
    <property type="nucleotide sequence ID" value="NZ_SNZP01000001.1"/>
</dbReference>
<dbReference type="GO" id="GO:0008696">
    <property type="term" value="F:4-amino-4-deoxychorismate lyase activity"/>
    <property type="evidence" value="ECO:0007669"/>
    <property type="project" value="UniProtKB-EC"/>
</dbReference>
<keyword evidence="5" id="KW-0289">Folate biosynthesis</keyword>
<dbReference type="InterPro" id="IPR050571">
    <property type="entry name" value="Class-IV_PLP-Dep_Aminotrnsfr"/>
</dbReference>
<dbReference type="InterPro" id="IPR017824">
    <property type="entry name" value="Aminodeoxychorismate_lyase_IV"/>
</dbReference>
<evidence type="ECO:0000256" key="2">
    <source>
        <dbReference type="ARBA" id="ARBA00009320"/>
    </source>
</evidence>
<gene>
    <name evidence="10" type="ORF">DFP86_101218</name>
</gene>
<evidence type="ECO:0000313" key="10">
    <source>
        <dbReference type="EMBL" id="TDR82828.1"/>
    </source>
</evidence>
<dbReference type="Gene3D" id="3.20.10.10">
    <property type="entry name" value="D-amino Acid Aminotransferase, subunit A, domain 2"/>
    <property type="match status" value="1"/>
</dbReference>
<dbReference type="PANTHER" id="PTHR42743">
    <property type="entry name" value="AMINO-ACID AMINOTRANSFERASE"/>
    <property type="match status" value="1"/>
</dbReference>
<evidence type="ECO:0000256" key="4">
    <source>
        <dbReference type="ARBA" id="ARBA00022898"/>
    </source>
</evidence>
<dbReference type="Pfam" id="PF01063">
    <property type="entry name" value="Aminotran_4"/>
    <property type="match status" value="1"/>
</dbReference>
<comment type="cofactor">
    <cofactor evidence="1">
        <name>pyridoxal 5'-phosphate</name>
        <dbReference type="ChEBI" id="CHEBI:597326"/>
    </cofactor>
</comment>